<protein>
    <submittedName>
        <fullName evidence="1">Uncharacterized protein</fullName>
    </submittedName>
</protein>
<keyword evidence="2" id="KW-1185">Reference proteome</keyword>
<comment type="caution">
    <text evidence="1">The sequence shown here is derived from an EMBL/GenBank/DDBJ whole genome shotgun (WGS) entry which is preliminary data.</text>
</comment>
<evidence type="ECO:0000313" key="1">
    <source>
        <dbReference type="EMBL" id="MED6269219.1"/>
    </source>
</evidence>
<reference evidence="1 2" key="1">
    <citation type="submission" date="2021-06" db="EMBL/GenBank/DDBJ databases">
        <authorList>
            <person name="Palmer J.M."/>
        </authorList>
    </citation>
    <scope>NUCLEOTIDE SEQUENCE [LARGE SCALE GENOMIC DNA]</scope>
    <source>
        <strain evidence="1 2">CL_MEX2019</strain>
        <tissue evidence="1">Muscle</tissue>
    </source>
</reference>
<dbReference type="EMBL" id="JAHUTJ010013024">
    <property type="protein sequence ID" value="MED6269219.1"/>
    <property type="molecule type" value="Genomic_DNA"/>
</dbReference>
<proteinExistence type="predicted"/>
<gene>
    <name evidence="1" type="ORF">CHARACLAT_030986</name>
</gene>
<sequence>MDDAGPEVQESTLRRLETIQKSLQWSRGRLINVNAADQLLSDLAELIQEVRSSTQPNQQGSIGYQAPLVRGSGRGRAHYLITSEQL</sequence>
<organism evidence="1 2">
    <name type="scientific">Characodon lateralis</name>
    <dbReference type="NCBI Taxonomy" id="208331"/>
    <lineage>
        <taxon>Eukaryota</taxon>
        <taxon>Metazoa</taxon>
        <taxon>Chordata</taxon>
        <taxon>Craniata</taxon>
        <taxon>Vertebrata</taxon>
        <taxon>Euteleostomi</taxon>
        <taxon>Actinopterygii</taxon>
        <taxon>Neopterygii</taxon>
        <taxon>Teleostei</taxon>
        <taxon>Neoteleostei</taxon>
        <taxon>Acanthomorphata</taxon>
        <taxon>Ovalentaria</taxon>
        <taxon>Atherinomorphae</taxon>
        <taxon>Cyprinodontiformes</taxon>
        <taxon>Goodeidae</taxon>
        <taxon>Characodon</taxon>
    </lineage>
</organism>
<accession>A0ABU7D4W8</accession>
<name>A0ABU7D4W8_9TELE</name>
<dbReference type="Proteomes" id="UP001352852">
    <property type="component" value="Unassembled WGS sequence"/>
</dbReference>
<feature type="non-terminal residue" evidence="1">
    <location>
        <position position="86"/>
    </location>
</feature>
<evidence type="ECO:0000313" key="2">
    <source>
        <dbReference type="Proteomes" id="UP001352852"/>
    </source>
</evidence>